<comment type="caution">
    <text evidence="2">The sequence shown here is derived from an EMBL/GenBank/DDBJ whole genome shotgun (WGS) entry which is preliminary data.</text>
</comment>
<protein>
    <submittedName>
        <fullName evidence="2">Uncharacterized protein</fullName>
    </submittedName>
</protein>
<reference evidence="2 3" key="1">
    <citation type="journal article" date="2023" name="IScience">
        <title>Expanded male sex-determining region conserved during the evolution of homothallism in the green alga Volvox.</title>
        <authorList>
            <person name="Yamamoto K."/>
            <person name="Matsuzaki R."/>
            <person name="Mahakham W."/>
            <person name="Heman W."/>
            <person name="Sekimoto H."/>
            <person name="Kawachi M."/>
            <person name="Minakuchi Y."/>
            <person name="Toyoda A."/>
            <person name="Nozaki H."/>
        </authorList>
    </citation>
    <scope>NUCLEOTIDE SEQUENCE [LARGE SCALE GENOMIC DNA]</scope>
    <source>
        <strain evidence="2 3">NIES-4468</strain>
    </source>
</reference>
<gene>
    <name evidence="2" type="ORF">VaNZ11_012220</name>
</gene>
<name>A0ABQ5SFC6_9CHLO</name>
<dbReference type="EMBL" id="BSDZ01000079">
    <property type="protein sequence ID" value="GLI67896.1"/>
    <property type="molecule type" value="Genomic_DNA"/>
</dbReference>
<proteinExistence type="predicted"/>
<feature type="region of interest" description="Disordered" evidence="1">
    <location>
        <begin position="202"/>
        <end position="225"/>
    </location>
</feature>
<accession>A0ABQ5SFC6</accession>
<evidence type="ECO:0000313" key="2">
    <source>
        <dbReference type="EMBL" id="GLI67896.1"/>
    </source>
</evidence>
<evidence type="ECO:0000256" key="1">
    <source>
        <dbReference type="SAM" id="MobiDB-lite"/>
    </source>
</evidence>
<keyword evidence="3" id="KW-1185">Reference proteome</keyword>
<evidence type="ECO:0000313" key="3">
    <source>
        <dbReference type="Proteomes" id="UP001165090"/>
    </source>
</evidence>
<sequence length="415" mass="42908">MAWSNPAPWSYQEEPLFSSPTCSSRISAGPSLTSSPSDLCTSSNISYTYSCSSSIQSVPPKVDNTHLEKDCPSHACRVYLASPASAGTTSILSDVPQDHEGSVESVPNLLQSSIFQQTARSMHPLTQSKDGRVVVAWRYTGKHGKPFSTPCGAPLAADRVGTGATALQRSSNIANSSGWRRGCSTASGRSAATTMAAGISASNKAGPVVPKDMRAGSTVRKPSASRGDIVRHVGTTTDKRRCTVRDFFAAGNMAGVVEPGGSNNTESKVGKPFIATSPSATGFVGAPAEQYAIADNSRADYYTFTAQAAAAVVAAMADSTLAPEPFEKDTPVTAGPVAVGSSKLTVDPTPAAMLAGTTSAPAALTSTLEVSGPPSSVSCGFRVRSAHGRVALVVEVYENLSRIATARSVPVQRRS</sequence>
<organism evidence="2 3">
    <name type="scientific">Volvox africanus</name>
    <dbReference type="NCBI Taxonomy" id="51714"/>
    <lineage>
        <taxon>Eukaryota</taxon>
        <taxon>Viridiplantae</taxon>
        <taxon>Chlorophyta</taxon>
        <taxon>core chlorophytes</taxon>
        <taxon>Chlorophyceae</taxon>
        <taxon>CS clade</taxon>
        <taxon>Chlamydomonadales</taxon>
        <taxon>Volvocaceae</taxon>
        <taxon>Volvox</taxon>
    </lineage>
</organism>
<dbReference type="Proteomes" id="UP001165090">
    <property type="component" value="Unassembled WGS sequence"/>
</dbReference>